<dbReference type="SUPFAM" id="SSF63825">
    <property type="entry name" value="YWTD domain"/>
    <property type="match status" value="1"/>
</dbReference>
<organism evidence="2 3">
    <name type="scientific">candidate division WOR-3 bacterium</name>
    <dbReference type="NCBI Taxonomy" id="2052148"/>
    <lineage>
        <taxon>Bacteria</taxon>
        <taxon>Bacteria division WOR-3</taxon>
    </lineage>
</organism>
<dbReference type="Pfam" id="PF18962">
    <property type="entry name" value="Por_Secre_tail"/>
    <property type="match status" value="1"/>
</dbReference>
<evidence type="ECO:0000259" key="1">
    <source>
        <dbReference type="Pfam" id="PF18962"/>
    </source>
</evidence>
<dbReference type="InterPro" id="IPR026444">
    <property type="entry name" value="Secre_tail"/>
</dbReference>
<proteinExistence type="predicted"/>
<dbReference type="EMBL" id="QNBE01000003">
    <property type="protein sequence ID" value="RKX71706.1"/>
    <property type="molecule type" value="Genomic_DNA"/>
</dbReference>
<evidence type="ECO:0000313" key="2">
    <source>
        <dbReference type="EMBL" id="RKX71706.1"/>
    </source>
</evidence>
<dbReference type="Proteomes" id="UP000268469">
    <property type="component" value="Unassembled WGS sequence"/>
</dbReference>
<name>A0A660SNN1_UNCW3</name>
<accession>A0A660SNN1</accession>
<gene>
    <name evidence="2" type="ORF">DRP53_00540</name>
</gene>
<feature type="domain" description="Secretion system C-terminal sorting" evidence="1">
    <location>
        <begin position="231"/>
        <end position="309"/>
    </location>
</feature>
<protein>
    <recommendedName>
        <fullName evidence="1">Secretion system C-terminal sorting domain-containing protein</fullName>
    </recommendedName>
</protein>
<evidence type="ECO:0000313" key="3">
    <source>
        <dbReference type="Proteomes" id="UP000268469"/>
    </source>
</evidence>
<reference evidence="2 3" key="1">
    <citation type="submission" date="2018-06" db="EMBL/GenBank/DDBJ databases">
        <title>Extensive metabolic versatility and redundancy in microbially diverse, dynamic hydrothermal sediments.</title>
        <authorList>
            <person name="Dombrowski N."/>
            <person name="Teske A."/>
            <person name="Baker B.J."/>
        </authorList>
    </citation>
    <scope>NUCLEOTIDE SEQUENCE [LARGE SCALE GENOMIC DNA]</scope>
    <source>
        <strain evidence="2">B36_G15</strain>
    </source>
</reference>
<dbReference type="Gene3D" id="2.60.40.4070">
    <property type="match status" value="1"/>
</dbReference>
<dbReference type="NCBIfam" id="TIGR04183">
    <property type="entry name" value="Por_Secre_tail"/>
    <property type="match status" value="1"/>
</dbReference>
<comment type="caution">
    <text evidence="2">The sequence shown here is derived from an EMBL/GenBank/DDBJ whole genome shotgun (WGS) entry which is preliminary data.</text>
</comment>
<dbReference type="AlphaFoldDB" id="A0A660SNN1"/>
<dbReference type="Gene3D" id="2.130.10.10">
    <property type="entry name" value="YVTN repeat-like/Quinoprotein amine dehydrogenase"/>
    <property type="match status" value="1"/>
</dbReference>
<dbReference type="InterPro" id="IPR015943">
    <property type="entry name" value="WD40/YVTN_repeat-like_dom_sf"/>
</dbReference>
<sequence>MEVIMVVLIIISFTIVDSVDVGDFVNGLAFANGYLWACENYSDNIYKIDPATMQIVGYFHYSGGLDGLAHDGLYLWLGYYPASIHKIDTLGNTIGTWPSPGGEYSYGMTFDGQYLWHSDKNLRRIYKLDYNDPTVIIESFQVSWEPQDLGWYRSHLWAVANYVQIYELDPTNMNIINSWTTGRPYSAGLALGGGYLWFGTTNRTGWVYKVEGVVDIEEEAKKSPASGWVSVFPNPFRGSTTLSLKRFEDEKVEVKIFNAAGRLVRSLFCGKAGSELIWDGRDDFYSLVPPGVYYFQITSGTTIVNQKIVYLGR</sequence>